<dbReference type="Pfam" id="PF00313">
    <property type="entry name" value="CSD"/>
    <property type="match status" value="2"/>
</dbReference>
<dbReference type="Proteomes" id="UP000199144">
    <property type="component" value="Unassembled WGS sequence"/>
</dbReference>
<evidence type="ECO:0000313" key="2">
    <source>
        <dbReference type="EMBL" id="SFM24897.1"/>
    </source>
</evidence>
<sequence>MTKVETLAQAEKGATRIVGEVKWFDPVKGFGFVVAETGGPDILLHANVLRNYGQSSVADSARIEISVQETERGVQAVEVFRIDPPMHQTTVPLTDFQEMDEESIRAAPLEPARVKWFDKGKGFGFANVFGRSEDIFLHIEVLRRSGLADLQPGEALALRVIDGKRGRMATEVLAWENAVSLDD</sequence>
<feature type="domain" description="CSD" evidence="1">
    <location>
        <begin position="109"/>
        <end position="174"/>
    </location>
</feature>
<organism evidence="2 3">
    <name type="scientific">Shimia aestuarii</name>
    <dbReference type="NCBI Taxonomy" id="254406"/>
    <lineage>
        <taxon>Bacteria</taxon>
        <taxon>Pseudomonadati</taxon>
        <taxon>Pseudomonadota</taxon>
        <taxon>Alphaproteobacteria</taxon>
        <taxon>Rhodobacterales</taxon>
        <taxon>Roseobacteraceae</taxon>
    </lineage>
</organism>
<dbReference type="EMBL" id="FOTQ01000005">
    <property type="protein sequence ID" value="SFM24897.1"/>
    <property type="molecule type" value="Genomic_DNA"/>
</dbReference>
<dbReference type="SUPFAM" id="SSF50249">
    <property type="entry name" value="Nucleic acid-binding proteins"/>
    <property type="match status" value="2"/>
</dbReference>
<dbReference type="InterPro" id="IPR011129">
    <property type="entry name" value="CSD"/>
</dbReference>
<dbReference type="PROSITE" id="PS51857">
    <property type="entry name" value="CSD_2"/>
    <property type="match status" value="2"/>
</dbReference>
<dbReference type="PRINTS" id="PR00050">
    <property type="entry name" value="COLDSHOCK"/>
</dbReference>
<dbReference type="STRING" id="254406.SAMN04488042_105156"/>
<dbReference type="OrthoDB" id="9791685at2"/>
<dbReference type="RefSeq" id="WP_093094333.1">
    <property type="nucleotide sequence ID" value="NZ_FOTQ01000005.1"/>
</dbReference>
<dbReference type="AlphaFoldDB" id="A0A1I4PBG5"/>
<dbReference type="PANTHER" id="PTHR11544">
    <property type="entry name" value="COLD SHOCK DOMAIN CONTAINING PROTEINS"/>
    <property type="match status" value="1"/>
</dbReference>
<name>A0A1I4PBG5_9RHOB</name>
<feature type="domain" description="CSD" evidence="1">
    <location>
        <begin position="16"/>
        <end position="81"/>
    </location>
</feature>
<protein>
    <submittedName>
        <fullName evidence="2">Cold-shock DNA-binding protein family</fullName>
    </submittedName>
</protein>
<dbReference type="GO" id="GO:0003677">
    <property type="term" value="F:DNA binding"/>
    <property type="evidence" value="ECO:0007669"/>
    <property type="project" value="UniProtKB-KW"/>
</dbReference>
<accession>A0A1I4PBG5</accession>
<dbReference type="Gene3D" id="2.40.50.140">
    <property type="entry name" value="Nucleic acid-binding proteins"/>
    <property type="match status" value="2"/>
</dbReference>
<gene>
    <name evidence="2" type="ORF">SAMN04488042_105156</name>
</gene>
<dbReference type="InterPro" id="IPR002059">
    <property type="entry name" value="CSP_DNA-bd"/>
</dbReference>
<keyword evidence="2" id="KW-0238">DNA-binding</keyword>
<reference evidence="2 3" key="1">
    <citation type="submission" date="2016-10" db="EMBL/GenBank/DDBJ databases">
        <authorList>
            <person name="de Groot N.N."/>
        </authorList>
    </citation>
    <scope>NUCLEOTIDE SEQUENCE [LARGE SCALE GENOMIC DNA]</scope>
    <source>
        <strain evidence="2 3">DSM 15283</strain>
    </source>
</reference>
<dbReference type="CDD" id="cd04458">
    <property type="entry name" value="CSP_CDS"/>
    <property type="match status" value="2"/>
</dbReference>
<evidence type="ECO:0000313" key="3">
    <source>
        <dbReference type="Proteomes" id="UP000199144"/>
    </source>
</evidence>
<dbReference type="GO" id="GO:0005829">
    <property type="term" value="C:cytosol"/>
    <property type="evidence" value="ECO:0007669"/>
    <property type="project" value="UniProtKB-ARBA"/>
</dbReference>
<dbReference type="SMART" id="SM00357">
    <property type="entry name" value="CSP"/>
    <property type="match status" value="2"/>
</dbReference>
<evidence type="ECO:0000259" key="1">
    <source>
        <dbReference type="PROSITE" id="PS51857"/>
    </source>
</evidence>
<keyword evidence="3" id="KW-1185">Reference proteome</keyword>
<proteinExistence type="predicted"/>
<dbReference type="InterPro" id="IPR012340">
    <property type="entry name" value="NA-bd_OB-fold"/>
</dbReference>
<dbReference type="InterPro" id="IPR050181">
    <property type="entry name" value="Cold_shock_domain"/>
</dbReference>